<keyword evidence="6 15" id="KW-0812">Transmembrane</keyword>
<feature type="transmembrane region" description="Helical" evidence="15">
    <location>
        <begin position="612"/>
        <end position="637"/>
    </location>
</feature>
<feature type="transmembrane region" description="Helical" evidence="15">
    <location>
        <begin position="422"/>
        <end position="444"/>
    </location>
</feature>
<comment type="subcellular location">
    <subcellularLocation>
        <location evidence="3">Cytoplasm</location>
        <location evidence="3">Cytosol</location>
    </subcellularLocation>
    <subcellularLocation>
        <location evidence="2">Membrane</location>
        <topology evidence="2">Multi-pass membrane protein</topology>
    </subcellularLocation>
    <subcellularLocation>
        <location evidence="1">Nucleus</location>
    </subcellularLocation>
</comment>
<dbReference type="SMART" id="SM00679">
    <property type="entry name" value="CTNS"/>
    <property type="match status" value="2"/>
</dbReference>
<feature type="region of interest" description="Disordered" evidence="14">
    <location>
        <begin position="459"/>
        <end position="531"/>
    </location>
</feature>
<comment type="similarity">
    <text evidence="4">Belongs to the snRNP core protein family.</text>
</comment>
<dbReference type="InterPro" id="IPR006603">
    <property type="entry name" value="PQ-loop_rpt"/>
</dbReference>
<dbReference type="SUPFAM" id="SSF50182">
    <property type="entry name" value="Sm-like ribonucleoproteins"/>
    <property type="match status" value="1"/>
</dbReference>
<evidence type="ECO:0000256" key="6">
    <source>
        <dbReference type="ARBA" id="ARBA00022692"/>
    </source>
</evidence>
<feature type="compositionally biased region" description="Basic and acidic residues" evidence="14">
    <location>
        <begin position="478"/>
        <end position="490"/>
    </location>
</feature>
<dbReference type="EMBL" id="CP051139">
    <property type="protein sequence ID" value="QIW95306.1"/>
    <property type="molecule type" value="Genomic_DNA"/>
</dbReference>
<accession>A0A6H0XKN7</accession>
<evidence type="ECO:0000256" key="5">
    <source>
        <dbReference type="ARBA" id="ARBA00022664"/>
    </source>
</evidence>
<dbReference type="GO" id="GO:0005685">
    <property type="term" value="C:U1 snRNP"/>
    <property type="evidence" value="ECO:0007669"/>
    <property type="project" value="UniProtKB-ARBA"/>
</dbReference>
<dbReference type="FunFam" id="2.30.30.100:FF:000002">
    <property type="entry name" value="Small nuclear ribonucleoprotein Sm D3"/>
    <property type="match status" value="1"/>
</dbReference>
<evidence type="ECO:0000256" key="7">
    <source>
        <dbReference type="ARBA" id="ARBA00022989"/>
    </source>
</evidence>
<dbReference type="InterPro" id="IPR051415">
    <property type="entry name" value="LAAT-1"/>
</dbReference>
<dbReference type="Proteomes" id="UP000503462">
    <property type="component" value="Chromosome 1"/>
</dbReference>
<keyword evidence="9" id="KW-0508">mRNA splicing</keyword>
<dbReference type="PANTHER" id="PTHR16201:SF34">
    <property type="entry name" value="LYSOSOMAL AMINO ACID TRANSPORTER 1"/>
    <property type="match status" value="1"/>
</dbReference>
<dbReference type="GO" id="GO:0034488">
    <property type="term" value="P:basic amino acid transmembrane export from vacuole"/>
    <property type="evidence" value="ECO:0007669"/>
    <property type="project" value="TreeGrafter"/>
</dbReference>
<feature type="transmembrane region" description="Helical" evidence="15">
    <location>
        <begin position="397"/>
        <end position="416"/>
    </location>
</feature>
<keyword evidence="10" id="KW-0539">Nucleus</keyword>
<evidence type="ECO:0000256" key="1">
    <source>
        <dbReference type="ARBA" id="ARBA00004123"/>
    </source>
</evidence>
<evidence type="ECO:0000256" key="9">
    <source>
        <dbReference type="ARBA" id="ARBA00023187"/>
    </source>
</evidence>
<dbReference type="Pfam" id="PF04193">
    <property type="entry name" value="PQ-loop"/>
    <property type="match status" value="2"/>
</dbReference>
<evidence type="ECO:0000256" key="13">
    <source>
        <dbReference type="ARBA" id="ARBA00050768"/>
    </source>
</evidence>
<dbReference type="InterPro" id="IPR001163">
    <property type="entry name" value="Sm_dom_euk/arc"/>
</dbReference>
<evidence type="ECO:0000256" key="4">
    <source>
        <dbReference type="ARBA" id="ARBA00008146"/>
    </source>
</evidence>
<keyword evidence="8 15" id="KW-0472">Membrane</keyword>
<dbReference type="GO" id="GO:0015174">
    <property type="term" value="F:basic amino acid transmembrane transporter activity"/>
    <property type="evidence" value="ECO:0007669"/>
    <property type="project" value="UniProtKB-ARBA"/>
</dbReference>
<evidence type="ECO:0000256" key="8">
    <source>
        <dbReference type="ARBA" id="ARBA00023136"/>
    </source>
</evidence>
<dbReference type="CDD" id="cd01721">
    <property type="entry name" value="Sm_D3"/>
    <property type="match status" value="1"/>
</dbReference>
<evidence type="ECO:0000256" key="15">
    <source>
        <dbReference type="SAM" id="Phobius"/>
    </source>
</evidence>
<gene>
    <name evidence="17" type="ORF">AMS68_000824</name>
</gene>
<dbReference type="PROSITE" id="PS52002">
    <property type="entry name" value="SM"/>
    <property type="match status" value="1"/>
</dbReference>
<evidence type="ECO:0000256" key="2">
    <source>
        <dbReference type="ARBA" id="ARBA00004141"/>
    </source>
</evidence>
<evidence type="ECO:0000256" key="12">
    <source>
        <dbReference type="ARBA" id="ARBA00038039"/>
    </source>
</evidence>
<dbReference type="Pfam" id="PF01423">
    <property type="entry name" value="LSM"/>
    <property type="match status" value="1"/>
</dbReference>
<dbReference type="InterPro" id="IPR047575">
    <property type="entry name" value="Sm"/>
</dbReference>
<keyword evidence="7 15" id="KW-1133">Transmembrane helix</keyword>
<dbReference type="Gene3D" id="3.40.50.11960">
    <property type="match status" value="1"/>
</dbReference>
<name>A0A6H0XKN7_9PEZI</name>
<comment type="catalytic activity">
    <reaction evidence="13">
        <text>L-histidine(out) + L-arginine(in) = L-histidine(in) + L-arginine(out)</text>
        <dbReference type="Rhea" id="RHEA:71063"/>
        <dbReference type="ChEBI" id="CHEBI:32682"/>
        <dbReference type="ChEBI" id="CHEBI:57595"/>
    </reaction>
</comment>
<dbReference type="GO" id="GO:0005681">
    <property type="term" value="C:spliceosomal complex"/>
    <property type="evidence" value="ECO:0007669"/>
    <property type="project" value="InterPro"/>
</dbReference>
<feature type="transmembrane region" description="Helical" evidence="15">
    <location>
        <begin position="657"/>
        <end position="683"/>
    </location>
</feature>
<dbReference type="SMART" id="SM00651">
    <property type="entry name" value="Sm"/>
    <property type="match status" value="1"/>
</dbReference>
<organism evidence="17 18">
    <name type="scientific">Peltaster fructicola</name>
    <dbReference type="NCBI Taxonomy" id="286661"/>
    <lineage>
        <taxon>Eukaryota</taxon>
        <taxon>Fungi</taxon>
        <taxon>Dikarya</taxon>
        <taxon>Ascomycota</taxon>
        <taxon>Pezizomycotina</taxon>
        <taxon>Dothideomycetes</taxon>
        <taxon>Dothideomycetes incertae sedis</taxon>
        <taxon>Peltaster</taxon>
    </lineage>
</organism>
<evidence type="ECO:0000256" key="10">
    <source>
        <dbReference type="ARBA" id="ARBA00023242"/>
    </source>
</evidence>
<dbReference type="InterPro" id="IPR010920">
    <property type="entry name" value="LSM_dom_sf"/>
</dbReference>
<feature type="domain" description="Sm" evidence="16">
    <location>
        <begin position="7"/>
        <end position="79"/>
    </location>
</feature>
<keyword evidence="5" id="KW-0507">mRNA processing</keyword>
<dbReference type="GO" id="GO:0005829">
    <property type="term" value="C:cytosol"/>
    <property type="evidence" value="ECO:0007669"/>
    <property type="project" value="UniProtKB-SubCell"/>
</dbReference>
<keyword evidence="18" id="KW-1185">Reference proteome</keyword>
<reference evidence="17 18" key="1">
    <citation type="journal article" date="2016" name="Sci. Rep.">
        <title>Peltaster fructicola genome reveals evolution from an invasive phytopathogen to an ectophytic parasite.</title>
        <authorList>
            <person name="Xu C."/>
            <person name="Chen H."/>
            <person name="Gleason M.L."/>
            <person name="Xu J.R."/>
            <person name="Liu H."/>
            <person name="Zhang R."/>
            <person name="Sun G."/>
        </authorList>
    </citation>
    <scope>NUCLEOTIDE SEQUENCE [LARGE SCALE GENOMIC DNA]</scope>
    <source>
        <strain evidence="17 18">LNHT1506</strain>
    </source>
</reference>
<dbReference type="OrthoDB" id="8048523at2759"/>
<proteinExistence type="inferred from homology"/>
<dbReference type="GO" id="GO:0000329">
    <property type="term" value="C:fungal-type vacuole membrane"/>
    <property type="evidence" value="ECO:0007669"/>
    <property type="project" value="TreeGrafter"/>
</dbReference>
<evidence type="ECO:0000313" key="17">
    <source>
        <dbReference type="EMBL" id="QIW95306.1"/>
    </source>
</evidence>
<feature type="transmembrane region" description="Helical" evidence="15">
    <location>
        <begin position="356"/>
        <end position="376"/>
    </location>
</feature>
<evidence type="ECO:0000259" key="16">
    <source>
        <dbReference type="PROSITE" id="PS52002"/>
    </source>
</evidence>
<protein>
    <recommendedName>
        <fullName evidence="16">Sm domain-containing protein</fullName>
    </recommendedName>
</protein>
<dbReference type="Gene3D" id="1.20.1280.290">
    <property type="match status" value="2"/>
</dbReference>
<evidence type="ECO:0000256" key="3">
    <source>
        <dbReference type="ARBA" id="ARBA00004514"/>
    </source>
</evidence>
<dbReference type="PANTHER" id="PTHR16201">
    <property type="entry name" value="SEVEN TRANSMEMBRANE PROTEIN 1-RELATED"/>
    <property type="match status" value="1"/>
</dbReference>
<dbReference type="GO" id="GO:0003723">
    <property type="term" value="F:RNA binding"/>
    <property type="evidence" value="ECO:0007669"/>
    <property type="project" value="InterPro"/>
</dbReference>
<sequence>MTSTIGIPIKLLNETTGHQVTVELISGVMYRGKLIEAEDNMNVQMENCNVTQRDGRVEHLQRVYIRGSNIRLFIIPDMLRNAPMFRAKGAALTGSTASHADIDDVTEPSRTLRIETPYYSATVPIWLDELTDSTEWQREFSQPEAKQVVDAIGAWIFCFTTDETPIHDEQLDASLEAIQAVVDLHTNGSNDAVMLAVAIPRDSTVITEDRLTQLEDITMRYNFELINYAATGLNDFGEKQGLDRIREALEANEWTSSVETGEDDDLDVLDSPGSGEAEIDVDLADLKASLMDKDTTVALNDEVGSEEQANAVDDLELMLDPTMIWTAELLQPRLPDHCVPANDFLLRFSSTFHVCVPTNLAFASNILGILSITAWLSAQLPQIWKNYSLKSTSGLSIYFLLEWCLGDLGNLLGALFTHQAQWQIAIGAYYVFVDFCLVLQWVWYERLKHGRPLFKVRKTGEQRKQGSTDMDEVIIEGVQDRPTEHTERTTPRPIFRTPTFRRDSTAEKDSEASPSASTRNYRVGPSSALPSPSPRTVLLIACLIAMAQASPITTSLVGSMQQDTLAVSHSTSLELAGTILSWMSTVLYLASRIPQIYKNWQRQSTAGLSAHLFLAAFCGNLCYSAAIATNPCAWFDFEPYGGGGWAGADGSRRSEWTAAALPFFLGAAGVLGLDATVGVQFLLYGQSESKVIVVDEEVGLKWRWRRVSGWMRGWTPSINEVRNTEGRRLLEHSDTHGEGYGTLS</sequence>
<evidence type="ECO:0000256" key="11">
    <source>
        <dbReference type="ARBA" id="ARBA00023274"/>
    </source>
</evidence>
<dbReference type="AlphaFoldDB" id="A0A6H0XKN7"/>
<evidence type="ECO:0000256" key="14">
    <source>
        <dbReference type="SAM" id="MobiDB-lite"/>
    </source>
</evidence>
<evidence type="ECO:0000313" key="18">
    <source>
        <dbReference type="Proteomes" id="UP000503462"/>
    </source>
</evidence>
<dbReference type="InterPro" id="IPR034099">
    <property type="entry name" value="SmD3"/>
</dbReference>
<dbReference type="FunFam" id="1.20.1280.290:FF:000009">
    <property type="entry name" value="PQ loop repeat family protein"/>
    <property type="match status" value="1"/>
</dbReference>
<comment type="similarity">
    <text evidence="12">Belongs to the laat-1 family.</text>
</comment>
<feature type="compositionally biased region" description="Basic and acidic residues" evidence="14">
    <location>
        <begin position="500"/>
        <end position="511"/>
    </location>
</feature>
<dbReference type="GO" id="GO:0000387">
    <property type="term" value="P:spliceosomal snRNP assembly"/>
    <property type="evidence" value="ECO:0007669"/>
    <property type="project" value="InterPro"/>
</dbReference>
<dbReference type="Gene3D" id="2.30.30.100">
    <property type="match status" value="1"/>
</dbReference>
<keyword evidence="11" id="KW-0687">Ribonucleoprotein</keyword>